<feature type="region of interest" description="Disordered" evidence="1">
    <location>
        <begin position="552"/>
        <end position="575"/>
    </location>
</feature>
<feature type="region of interest" description="Disordered" evidence="1">
    <location>
        <begin position="201"/>
        <end position="231"/>
    </location>
</feature>
<feature type="compositionally biased region" description="Polar residues" evidence="1">
    <location>
        <begin position="214"/>
        <end position="231"/>
    </location>
</feature>
<dbReference type="GO" id="GO:0007623">
    <property type="term" value="P:circadian rhythm"/>
    <property type="evidence" value="ECO:0007669"/>
    <property type="project" value="InterPro"/>
</dbReference>
<keyword evidence="2" id="KW-1185">Reference proteome</keyword>
<dbReference type="InParanoid" id="A0A1S3BH49"/>
<dbReference type="eggNOG" id="ENOG502QS7P">
    <property type="taxonomic scope" value="Eukaryota"/>
</dbReference>
<evidence type="ECO:0000313" key="2">
    <source>
        <dbReference type="Proteomes" id="UP001652600"/>
    </source>
</evidence>
<feature type="region of interest" description="Disordered" evidence="1">
    <location>
        <begin position="298"/>
        <end position="324"/>
    </location>
</feature>
<accession>A0A1S3BH49</accession>
<dbReference type="GO" id="GO:0006355">
    <property type="term" value="P:regulation of DNA-templated transcription"/>
    <property type="evidence" value="ECO:0007669"/>
    <property type="project" value="InterPro"/>
</dbReference>
<dbReference type="RefSeq" id="XP_008446935.2">
    <property type="nucleotide sequence ID" value="XM_008448713.2"/>
</dbReference>
<feature type="compositionally biased region" description="Basic and acidic residues" evidence="1">
    <location>
        <begin position="50"/>
        <end position="64"/>
    </location>
</feature>
<organism evidence="2 3">
    <name type="scientific">Cucumis melo</name>
    <name type="common">Muskmelon</name>
    <dbReference type="NCBI Taxonomy" id="3656"/>
    <lineage>
        <taxon>Eukaryota</taxon>
        <taxon>Viridiplantae</taxon>
        <taxon>Streptophyta</taxon>
        <taxon>Embryophyta</taxon>
        <taxon>Tracheophyta</taxon>
        <taxon>Spermatophyta</taxon>
        <taxon>Magnoliopsida</taxon>
        <taxon>eudicotyledons</taxon>
        <taxon>Gunneridae</taxon>
        <taxon>Pentapetalae</taxon>
        <taxon>rosids</taxon>
        <taxon>fabids</taxon>
        <taxon>Cucurbitales</taxon>
        <taxon>Cucurbitaceae</taxon>
        <taxon>Benincaseae</taxon>
        <taxon>Cucumis</taxon>
    </lineage>
</organism>
<dbReference type="InterPro" id="IPR039928">
    <property type="entry name" value="LNK"/>
</dbReference>
<dbReference type="Proteomes" id="UP001652600">
    <property type="component" value="Chromosome 10"/>
</dbReference>
<dbReference type="AlphaFoldDB" id="A0A1S3BH49"/>
<feature type="region of interest" description="Disordered" evidence="1">
    <location>
        <begin position="46"/>
        <end position="135"/>
    </location>
</feature>
<feature type="compositionally biased region" description="Basic and acidic residues" evidence="1">
    <location>
        <begin position="92"/>
        <end position="109"/>
    </location>
</feature>
<dbReference type="KEGG" id="cmo:103489500"/>
<dbReference type="PANTHER" id="PTHR33334:SF5">
    <property type="entry name" value="PROTEIN LNK2"/>
    <property type="match status" value="1"/>
</dbReference>
<evidence type="ECO:0000256" key="1">
    <source>
        <dbReference type="SAM" id="MobiDB-lite"/>
    </source>
</evidence>
<protein>
    <submittedName>
        <fullName evidence="3">Protein LNK2 isoform X1</fullName>
    </submittedName>
</protein>
<evidence type="ECO:0000313" key="3">
    <source>
        <dbReference type="RefSeq" id="XP_008446935.2"/>
    </source>
</evidence>
<reference evidence="3" key="1">
    <citation type="submission" date="2025-08" db="UniProtKB">
        <authorList>
            <consortium name="RefSeq"/>
        </authorList>
    </citation>
    <scope>IDENTIFICATION</scope>
    <source>
        <tissue evidence="3">Stem</tissue>
    </source>
</reference>
<name>A0A1S3BH49_CUCME</name>
<gene>
    <name evidence="3" type="primary">LOC103489500</name>
</gene>
<feature type="compositionally biased region" description="Basic and acidic residues" evidence="1">
    <location>
        <begin position="302"/>
        <end position="313"/>
    </location>
</feature>
<sequence length="699" mass="77581">MFDWNDEELANIIWGEAADSDDHIVPYREAGENYYDKKEWNQDTLYTKLMEQKSPGDNHGRKLETSPGNEEGTSASNLSNDPVADISLSKPSRIDQDSKGTEVSHELIGNREYNSPKNAAMTKGAPNFQSTEEGKEQADFVDYGWANIGSFDDLDRIFSNDDPIFGQVSLSDADELWSPSSKDLGNSPMKLFPTVESRNLDSGVDNEKIKNPEYSKQNEQVSTLPNGQSNDAGSLALRTGSAILTNVEGDITATIAKDRTGLEKMPNPDAVTLHQRADIITSANEFSNKIGRQKKLLKSRKRSEGKSNEKIQDFRGNWPSSTSPAGQFDNNLALQLGTSSPSVMTKHRQLQGLEPLQYQRSSNPSMHQSFYPIAANAYPAVPLLSQIQPVDLQHQPLLGQDISPGGTNRVDKPADGFVKSLTMTPQEKIEKLRRRQQMQAMLAIQKQQQQFNNQVSTSSQSISPKCPQEIQSQHIEKNDLDSEEIYTLPALDPKSPLEQDDSNTVSSTVDRSSMEDTILCRLQEIISKLDFKIRLCIRDSLFRLAQSAMQRHYANDTSSSNKSSRDENDFTAKGEINSHCRIAGVPDAETETNPIDRTVAHLLFHRPFELTQNYVDAPGSPISPKLSSEQKADLKSLPMECLPYNASGKHHVSLDGSKSSWTLAETQQQIKTSPCMETSDNTSNTGLVDDAVLEYEASQ</sequence>
<dbReference type="Gramene" id="MELO3C012461.2.1">
    <property type="protein sequence ID" value="MELO3C012461.2.1"/>
    <property type="gene ID" value="MELO3C012461.2"/>
</dbReference>
<feature type="region of interest" description="Disordered" evidence="1">
    <location>
        <begin position="489"/>
        <end position="509"/>
    </location>
</feature>
<feature type="compositionally biased region" description="Basic and acidic residues" evidence="1">
    <location>
        <begin position="563"/>
        <end position="575"/>
    </location>
</feature>
<feature type="compositionally biased region" description="Polar residues" evidence="1">
    <location>
        <begin position="66"/>
        <end position="80"/>
    </location>
</feature>
<dbReference type="PANTHER" id="PTHR33334">
    <property type="entry name" value="PROTEIN LNK1"/>
    <property type="match status" value="1"/>
</dbReference>
<dbReference type="GeneID" id="103489500"/>
<proteinExistence type="predicted"/>